<dbReference type="PATRIC" id="fig|1245469.3.peg.5468"/>
<dbReference type="Gene3D" id="3.40.630.90">
    <property type="match status" value="1"/>
</dbReference>
<dbReference type="eggNOG" id="COG0456">
    <property type="taxonomic scope" value="Bacteria"/>
</dbReference>
<dbReference type="Pfam" id="PF18014">
    <property type="entry name" value="Acetyltransf_18"/>
    <property type="match status" value="1"/>
</dbReference>
<dbReference type="HOGENOM" id="CLU_063450_1_0_5"/>
<evidence type="ECO:0000259" key="1">
    <source>
        <dbReference type="PROSITE" id="PS51186"/>
    </source>
</evidence>
<dbReference type="AlphaFoldDB" id="M4ZCU5"/>
<dbReference type="InterPro" id="IPR052729">
    <property type="entry name" value="Acyl/Acetyltrans_Enzymes"/>
</dbReference>
<dbReference type="Proteomes" id="UP000011841">
    <property type="component" value="Chromosome"/>
</dbReference>
<dbReference type="Pfam" id="PF13508">
    <property type="entry name" value="Acetyltransf_7"/>
    <property type="match status" value="1"/>
</dbReference>
<dbReference type="CDD" id="cd04301">
    <property type="entry name" value="NAT_SF"/>
    <property type="match status" value="1"/>
</dbReference>
<organism evidence="2 3">
    <name type="scientific">Bradyrhizobium oligotrophicum S58</name>
    <dbReference type="NCBI Taxonomy" id="1245469"/>
    <lineage>
        <taxon>Bacteria</taxon>
        <taxon>Pseudomonadati</taxon>
        <taxon>Pseudomonadota</taxon>
        <taxon>Alphaproteobacteria</taxon>
        <taxon>Hyphomicrobiales</taxon>
        <taxon>Nitrobacteraceae</taxon>
        <taxon>Bradyrhizobium</taxon>
    </lineage>
</organism>
<proteinExistence type="predicted"/>
<dbReference type="Gene3D" id="3.40.630.30">
    <property type="match status" value="1"/>
</dbReference>
<dbReference type="OrthoDB" id="8453373at2"/>
<dbReference type="SUPFAM" id="SSF55729">
    <property type="entry name" value="Acyl-CoA N-acyltransferases (Nat)"/>
    <property type="match status" value="1"/>
</dbReference>
<dbReference type="InterPro" id="IPR041496">
    <property type="entry name" value="YitH/HolE_GNAT"/>
</dbReference>
<dbReference type="EMBL" id="AP012603">
    <property type="protein sequence ID" value="BAM91316.1"/>
    <property type="molecule type" value="Genomic_DNA"/>
</dbReference>
<protein>
    <recommendedName>
        <fullName evidence="1">N-acetyltransferase domain-containing protein</fullName>
    </recommendedName>
</protein>
<reference evidence="2 3" key="1">
    <citation type="journal article" date="2013" name="Appl. Environ. Microbiol.">
        <title>Genome analysis suggests that the soil oligotrophic bacterium Agromonas oligotrophica (Bradyrhizobium oligotrophicum) is a nitrogen-fixing symbiont of Aeschynomene indica.</title>
        <authorList>
            <person name="Okubo T."/>
            <person name="Fukushima S."/>
            <person name="Itakura M."/>
            <person name="Oshima K."/>
            <person name="Longtonglang A."/>
            <person name="Teaumroong N."/>
            <person name="Mitsui H."/>
            <person name="Hattori M."/>
            <person name="Hattori R."/>
            <person name="Hattori T."/>
            <person name="Minamisawa K."/>
        </authorList>
    </citation>
    <scope>NUCLEOTIDE SEQUENCE [LARGE SCALE GENOMIC DNA]</scope>
    <source>
        <strain evidence="2 3">S58</strain>
    </source>
</reference>
<dbReference type="STRING" id="1245469.S58_53370"/>
<keyword evidence="3" id="KW-1185">Reference proteome</keyword>
<dbReference type="PANTHER" id="PTHR47237:SF2">
    <property type="entry name" value="BLL4206 PROTEIN"/>
    <property type="match status" value="1"/>
</dbReference>
<dbReference type="InterPro" id="IPR000182">
    <property type="entry name" value="GNAT_dom"/>
</dbReference>
<feature type="domain" description="N-acetyltransferase" evidence="1">
    <location>
        <begin position="6"/>
        <end position="148"/>
    </location>
</feature>
<dbReference type="GeneID" id="301819093"/>
<evidence type="ECO:0000313" key="3">
    <source>
        <dbReference type="Proteomes" id="UP000011841"/>
    </source>
</evidence>
<dbReference type="InterPro" id="IPR016181">
    <property type="entry name" value="Acyl_CoA_acyltransferase"/>
</dbReference>
<sequence>MMSDAASLVAFSGDHLEAATQLSQQADWPHRREDWQMALALSKGCVALAADGRVIGTVLMTPYGDDAGTINMVIVDAAERGRGLGRRLMQQATTLAGGRRLQLVATEDGLPLYEKLGFRRHGEIAQHQGHLAEAVAPHEAMRAATPADIAVIIALDIAAFGADRRELIAHIASVGAFAVLERQGRAAGFAGQRRFGRGLVIGPVVAFNIDDAKALIAQCLAGRVGEFIRVDTGIDSGLAPWLTSLGLDHVGGGIVMHRPAAADTRRRSPTLFALASQAFG</sequence>
<dbReference type="PANTHER" id="PTHR47237">
    <property type="entry name" value="SLL0310 PROTEIN"/>
    <property type="match status" value="1"/>
</dbReference>
<dbReference type="PROSITE" id="PS51186">
    <property type="entry name" value="GNAT"/>
    <property type="match status" value="1"/>
</dbReference>
<gene>
    <name evidence="2" type="ORF">S58_53370</name>
</gene>
<dbReference type="KEGG" id="aol:S58_53370"/>
<evidence type="ECO:0000313" key="2">
    <source>
        <dbReference type="EMBL" id="BAM91316.1"/>
    </source>
</evidence>
<dbReference type="RefSeq" id="WP_015668404.1">
    <property type="nucleotide sequence ID" value="NC_020453.1"/>
</dbReference>
<name>M4ZCU5_9BRAD</name>
<dbReference type="GO" id="GO:0016747">
    <property type="term" value="F:acyltransferase activity, transferring groups other than amino-acyl groups"/>
    <property type="evidence" value="ECO:0007669"/>
    <property type="project" value="InterPro"/>
</dbReference>
<accession>M4ZCU5</accession>